<name>A0A8T0E433_ARGBR</name>
<dbReference type="AlphaFoldDB" id="A0A8T0E433"/>
<sequence length="183" mass="20436">MFTLRFCQVSIMLATFLVTSAGAASICSENSSNTACNTDSLDYSPDYEYVLFRSDNQTSSPHNESGNKTDEFDGYPFFGQAEFTFNFPFFHVHLDLMLDFNGTVGNKDGDKIHAELSSQKISDTAKFSLELLALDRSGSLIRFTPSKYMDLDSQTTTTVPDTIREILKNSSHPDISMFCIKLP</sequence>
<dbReference type="Proteomes" id="UP000807504">
    <property type="component" value="Unassembled WGS sequence"/>
</dbReference>
<reference evidence="2" key="1">
    <citation type="journal article" date="2020" name="bioRxiv">
        <title>Chromosome-level reference genome of the European wasp spider Argiope bruennichi: a resource for studies on range expansion and evolutionary adaptation.</title>
        <authorList>
            <person name="Sheffer M.M."/>
            <person name="Hoppe A."/>
            <person name="Krehenwinkel H."/>
            <person name="Uhl G."/>
            <person name="Kuss A.W."/>
            <person name="Jensen L."/>
            <person name="Jensen C."/>
            <person name="Gillespie R.G."/>
            <person name="Hoff K.J."/>
            <person name="Prost S."/>
        </authorList>
    </citation>
    <scope>NUCLEOTIDE SEQUENCE</scope>
</reference>
<comment type="caution">
    <text evidence="2">The sequence shown here is derived from an EMBL/GenBank/DDBJ whole genome shotgun (WGS) entry which is preliminary data.</text>
</comment>
<keyword evidence="1" id="KW-0732">Signal</keyword>
<evidence type="ECO:0000313" key="2">
    <source>
        <dbReference type="EMBL" id="KAF8764210.1"/>
    </source>
</evidence>
<gene>
    <name evidence="2" type="ORF">HNY73_022309</name>
</gene>
<protein>
    <recommendedName>
        <fullName evidence="4">Secreted protein</fullName>
    </recommendedName>
</protein>
<evidence type="ECO:0008006" key="4">
    <source>
        <dbReference type="Google" id="ProtNLM"/>
    </source>
</evidence>
<evidence type="ECO:0000256" key="1">
    <source>
        <dbReference type="SAM" id="SignalP"/>
    </source>
</evidence>
<evidence type="ECO:0000313" key="3">
    <source>
        <dbReference type="Proteomes" id="UP000807504"/>
    </source>
</evidence>
<organism evidence="2 3">
    <name type="scientific">Argiope bruennichi</name>
    <name type="common">Wasp spider</name>
    <name type="synonym">Aranea bruennichi</name>
    <dbReference type="NCBI Taxonomy" id="94029"/>
    <lineage>
        <taxon>Eukaryota</taxon>
        <taxon>Metazoa</taxon>
        <taxon>Ecdysozoa</taxon>
        <taxon>Arthropoda</taxon>
        <taxon>Chelicerata</taxon>
        <taxon>Arachnida</taxon>
        <taxon>Araneae</taxon>
        <taxon>Araneomorphae</taxon>
        <taxon>Entelegynae</taxon>
        <taxon>Araneoidea</taxon>
        <taxon>Araneidae</taxon>
        <taxon>Argiope</taxon>
    </lineage>
</organism>
<feature type="chain" id="PRO_5035855218" description="Secreted protein" evidence="1">
    <location>
        <begin position="24"/>
        <end position="183"/>
    </location>
</feature>
<dbReference type="EMBL" id="JABXBU010002231">
    <property type="protein sequence ID" value="KAF8764210.1"/>
    <property type="molecule type" value="Genomic_DNA"/>
</dbReference>
<reference evidence="2" key="2">
    <citation type="submission" date="2020-06" db="EMBL/GenBank/DDBJ databases">
        <authorList>
            <person name="Sheffer M."/>
        </authorList>
    </citation>
    <scope>NUCLEOTIDE SEQUENCE</scope>
</reference>
<proteinExistence type="predicted"/>
<feature type="signal peptide" evidence="1">
    <location>
        <begin position="1"/>
        <end position="23"/>
    </location>
</feature>
<keyword evidence="3" id="KW-1185">Reference proteome</keyword>
<accession>A0A8T0E433</accession>